<dbReference type="InterPro" id="IPR002508">
    <property type="entry name" value="MurNAc-LAA_cat"/>
</dbReference>
<reference evidence="3 4" key="1">
    <citation type="submission" date="2016-02" db="EMBL/GenBank/DDBJ databases">
        <title>Genome sequence of Clostridium tepidiprofundi DSM 19306.</title>
        <authorList>
            <person name="Poehlein A."/>
            <person name="Daniel R."/>
        </authorList>
    </citation>
    <scope>NUCLEOTIDE SEQUENCE [LARGE SCALE GENOMIC DNA]</scope>
    <source>
        <strain evidence="3 4">DSM 19306</strain>
    </source>
</reference>
<dbReference type="GO" id="GO:0030288">
    <property type="term" value="C:outer membrane-bounded periplasmic space"/>
    <property type="evidence" value="ECO:0007669"/>
    <property type="project" value="TreeGrafter"/>
</dbReference>
<dbReference type="CDD" id="cd02696">
    <property type="entry name" value="MurNAc-LAA"/>
    <property type="match status" value="1"/>
</dbReference>
<dbReference type="OrthoDB" id="9772024at2"/>
<keyword evidence="4" id="KW-1185">Reference proteome</keyword>
<dbReference type="PANTHER" id="PTHR30404">
    <property type="entry name" value="N-ACETYLMURAMOYL-L-ALANINE AMIDASE"/>
    <property type="match status" value="1"/>
</dbReference>
<keyword evidence="1 3" id="KW-0378">Hydrolase</keyword>
<name>A0A151B2N2_9CLOT</name>
<dbReference type="Gene3D" id="3.40.630.40">
    <property type="entry name" value="Zn-dependent exopeptidases"/>
    <property type="match status" value="1"/>
</dbReference>
<dbReference type="PANTHER" id="PTHR30404:SF0">
    <property type="entry name" value="N-ACETYLMURAMOYL-L-ALANINE AMIDASE AMIC"/>
    <property type="match status" value="1"/>
</dbReference>
<evidence type="ECO:0000259" key="2">
    <source>
        <dbReference type="SMART" id="SM00646"/>
    </source>
</evidence>
<dbReference type="EC" id="3.5.1.28" evidence="3"/>
<feature type="domain" description="MurNAc-LAA" evidence="2">
    <location>
        <begin position="62"/>
        <end position="171"/>
    </location>
</feature>
<gene>
    <name evidence="3" type="primary">cwlC</name>
    <name evidence="3" type="ORF">CLTEP_18820</name>
</gene>
<proteinExistence type="predicted"/>
<dbReference type="Pfam" id="PF01520">
    <property type="entry name" value="Amidase_3"/>
    <property type="match status" value="1"/>
</dbReference>
<organism evidence="3 4">
    <name type="scientific">Clostridium tepidiprofundi DSM 19306</name>
    <dbReference type="NCBI Taxonomy" id="1121338"/>
    <lineage>
        <taxon>Bacteria</taxon>
        <taxon>Bacillati</taxon>
        <taxon>Bacillota</taxon>
        <taxon>Clostridia</taxon>
        <taxon>Eubacteriales</taxon>
        <taxon>Clostridiaceae</taxon>
        <taxon>Clostridium</taxon>
    </lineage>
</organism>
<evidence type="ECO:0000313" key="3">
    <source>
        <dbReference type="EMBL" id="KYH34168.1"/>
    </source>
</evidence>
<dbReference type="AlphaFoldDB" id="A0A151B2N2"/>
<dbReference type="GO" id="GO:0008745">
    <property type="term" value="F:N-acetylmuramoyl-L-alanine amidase activity"/>
    <property type="evidence" value="ECO:0007669"/>
    <property type="project" value="UniProtKB-EC"/>
</dbReference>
<evidence type="ECO:0000313" key="4">
    <source>
        <dbReference type="Proteomes" id="UP000075531"/>
    </source>
</evidence>
<sequence length="253" mass="28127">MKICIDAGHGGSEPGAIGSGNIKEKDITLKIAKLAGELAKISGLDVVYTRTSDKFLSLRDRAEIANRNDCDIFISIHCNAFRRESHGTETYGFPGSEEGKKLGLEIHNEMLKATKLANRGYKTARFGVLRMTSMPAVLVETAFISNPKEEKLLLSYEFQKKVACAIIKGAAKYLSKKYPGRDINTDIHYEDNGHNDNGHDGNEEVILKLQKFLNSINITDYEGKMLVEDGIFGKRTKSAFEKLSKLIDSYELT</sequence>
<dbReference type="GO" id="GO:0009253">
    <property type="term" value="P:peptidoglycan catabolic process"/>
    <property type="evidence" value="ECO:0007669"/>
    <property type="project" value="InterPro"/>
</dbReference>
<dbReference type="SUPFAM" id="SSF53187">
    <property type="entry name" value="Zn-dependent exopeptidases"/>
    <property type="match status" value="1"/>
</dbReference>
<comment type="caution">
    <text evidence="3">The sequence shown here is derived from an EMBL/GenBank/DDBJ whole genome shotgun (WGS) entry which is preliminary data.</text>
</comment>
<dbReference type="RefSeq" id="WP_066825850.1">
    <property type="nucleotide sequence ID" value="NZ_LTBA01000023.1"/>
</dbReference>
<dbReference type="PATRIC" id="fig|1121338.3.peg.1932"/>
<dbReference type="Proteomes" id="UP000075531">
    <property type="component" value="Unassembled WGS sequence"/>
</dbReference>
<dbReference type="SMART" id="SM00646">
    <property type="entry name" value="Ami_3"/>
    <property type="match status" value="1"/>
</dbReference>
<dbReference type="STRING" id="1121338.CLTEP_18820"/>
<accession>A0A151B2N2</accession>
<evidence type="ECO:0000256" key="1">
    <source>
        <dbReference type="ARBA" id="ARBA00022801"/>
    </source>
</evidence>
<dbReference type="InterPro" id="IPR050695">
    <property type="entry name" value="N-acetylmuramoyl_amidase_3"/>
</dbReference>
<protein>
    <submittedName>
        <fullName evidence="3">Sporulation-specific N-acetylmuramoyl-L-alanine amidase</fullName>
        <ecNumber evidence="3">3.5.1.28</ecNumber>
    </submittedName>
</protein>
<dbReference type="EMBL" id="LTBA01000023">
    <property type="protein sequence ID" value="KYH34168.1"/>
    <property type="molecule type" value="Genomic_DNA"/>
</dbReference>